<comment type="subcellular location">
    <subcellularLocation>
        <location evidence="1">Membrane</location>
        <topology evidence="1">Multi-pass membrane protein</topology>
    </subcellularLocation>
</comment>
<dbReference type="Proteomes" id="UP000726105">
    <property type="component" value="Unassembled WGS sequence"/>
</dbReference>
<feature type="transmembrane region" description="Helical" evidence="7">
    <location>
        <begin position="158"/>
        <end position="176"/>
    </location>
</feature>
<feature type="transmembrane region" description="Helical" evidence="7">
    <location>
        <begin position="196"/>
        <end position="216"/>
    </location>
</feature>
<proteinExistence type="inferred from homology"/>
<feature type="domain" description="Peptidase S54 rhomboid" evidence="8">
    <location>
        <begin position="116"/>
        <end position="263"/>
    </location>
</feature>
<organism evidence="9 12">
    <name type="scientific">Candidatus Phosphoribacter hodrii</name>
    <dbReference type="NCBI Taxonomy" id="2953743"/>
    <lineage>
        <taxon>Bacteria</taxon>
        <taxon>Bacillati</taxon>
        <taxon>Actinomycetota</taxon>
        <taxon>Actinomycetes</taxon>
        <taxon>Micrococcales</taxon>
        <taxon>Dermatophilaceae</taxon>
        <taxon>Candidatus Phosphoribacter</taxon>
    </lineage>
</organism>
<dbReference type="GO" id="GO:0006508">
    <property type="term" value="P:proteolysis"/>
    <property type="evidence" value="ECO:0007669"/>
    <property type="project" value="UniProtKB-KW"/>
</dbReference>
<dbReference type="GO" id="GO:0004252">
    <property type="term" value="F:serine-type endopeptidase activity"/>
    <property type="evidence" value="ECO:0007669"/>
    <property type="project" value="InterPro"/>
</dbReference>
<feature type="transmembrane region" description="Helical" evidence="7">
    <location>
        <begin position="280"/>
        <end position="298"/>
    </location>
</feature>
<keyword evidence="5 7" id="KW-1133">Transmembrane helix</keyword>
<evidence type="ECO:0000256" key="3">
    <source>
        <dbReference type="ARBA" id="ARBA00022692"/>
    </source>
</evidence>
<feature type="transmembrane region" description="Helical" evidence="7">
    <location>
        <begin position="251"/>
        <end position="268"/>
    </location>
</feature>
<dbReference type="InterPro" id="IPR035952">
    <property type="entry name" value="Rhomboid-like_sf"/>
</dbReference>
<keyword evidence="9" id="KW-0645">Protease</keyword>
<dbReference type="CDD" id="cd19756">
    <property type="entry name" value="Bbox2"/>
    <property type="match status" value="1"/>
</dbReference>
<evidence type="ECO:0000256" key="6">
    <source>
        <dbReference type="ARBA" id="ARBA00023136"/>
    </source>
</evidence>
<comment type="caution">
    <text evidence="9">The sequence shown here is derived from an EMBL/GenBank/DDBJ whole genome shotgun (WGS) entry which is preliminary data.</text>
</comment>
<dbReference type="EMBL" id="JADKGK010000009">
    <property type="protein sequence ID" value="MBL0003207.1"/>
    <property type="molecule type" value="Genomic_DNA"/>
</dbReference>
<keyword evidence="4" id="KW-0378">Hydrolase</keyword>
<evidence type="ECO:0000256" key="5">
    <source>
        <dbReference type="ARBA" id="ARBA00022989"/>
    </source>
</evidence>
<protein>
    <submittedName>
        <fullName evidence="9">Rhomboid family intramembrane serine protease</fullName>
    </submittedName>
</protein>
<evidence type="ECO:0000313" key="12">
    <source>
        <dbReference type="Proteomes" id="UP000718281"/>
    </source>
</evidence>
<dbReference type="AlphaFoldDB" id="A0A934X6V6"/>
<dbReference type="EMBL" id="JADJIB010000005">
    <property type="protein sequence ID" value="MBK7274367.1"/>
    <property type="molecule type" value="Genomic_DNA"/>
</dbReference>
<sequence length="303" mass="32565">MSYPTLPEGVGGATPRPVCPRHPDRESWVSCQRCRRPVCPECQRPAPVGVQCVDCVRESARTVRPTRTAFGGRTIDGNPLATKAIIAICAAVYVLQFLRPVTTEDLAFVPVIGWHEPWRALTGAFLHSPSTVLHLGLNMLMLWQIGPYLESLLGRARFLALYLVSAVGGSAGVLLLAPAPRSILFTSAEAAQYAAWATPVVGASGAVFGLFGALLVLNRHLGRSSTPLYAVLAVNIVFGFIYPGIAWQAHLGGLVTGTAVAGVFAVLAHRDRRSWQWPAMALVFALVIAAMVIDYLGVPDIYR</sequence>
<accession>A0A934X6V6</accession>
<feature type="transmembrane region" description="Helical" evidence="7">
    <location>
        <begin position="228"/>
        <end position="245"/>
    </location>
</feature>
<dbReference type="InterPro" id="IPR050925">
    <property type="entry name" value="Rhomboid_protease_S54"/>
</dbReference>
<evidence type="ECO:0000256" key="2">
    <source>
        <dbReference type="ARBA" id="ARBA00009045"/>
    </source>
</evidence>
<gene>
    <name evidence="9" type="ORF">IPF40_15310</name>
    <name evidence="10" type="ORF">IPI13_14770</name>
    <name evidence="11" type="ORF">IPP00_04205</name>
</gene>
<dbReference type="GO" id="GO:0016020">
    <property type="term" value="C:membrane"/>
    <property type="evidence" value="ECO:0007669"/>
    <property type="project" value="UniProtKB-SubCell"/>
</dbReference>
<evidence type="ECO:0000313" key="9">
    <source>
        <dbReference type="EMBL" id="MBK6302321.1"/>
    </source>
</evidence>
<dbReference type="Pfam" id="PF01694">
    <property type="entry name" value="Rhomboid"/>
    <property type="match status" value="1"/>
</dbReference>
<dbReference type="Proteomes" id="UP000718281">
    <property type="component" value="Unassembled WGS sequence"/>
</dbReference>
<evidence type="ECO:0000256" key="7">
    <source>
        <dbReference type="SAM" id="Phobius"/>
    </source>
</evidence>
<keyword evidence="6 7" id="KW-0472">Membrane</keyword>
<dbReference type="PANTHER" id="PTHR43731:SF14">
    <property type="entry name" value="PRESENILIN-ASSOCIATED RHOMBOID-LIKE PROTEIN, MITOCHONDRIAL"/>
    <property type="match status" value="1"/>
</dbReference>
<evidence type="ECO:0000256" key="1">
    <source>
        <dbReference type="ARBA" id="ARBA00004141"/>
    </source>
</evidence>
<evidence type="ECO:0000313" key="13">
    <source>
        <dbReference type="Proteomes" id="UP000726105"/>
    </source>
</evidence>
<dbReference type="SUPFAM" id="SSF144091">
    <property type="entry name" value="Rhomboid-like"/>
    <property type="match status" value="1"/>
</dbReference>
<name>A0A934X6V6_9MICO</name>
<dbReference type="Proteomes" id="UP000886632">
    <property type="component" value="Unassembled WGS sequence"/>
</dbReference>
<dbReference type="Gene3D" id="1.20.1540.10">
    <property type="entry name" value="Rhomboid-like"/>
    <property type="match status" value="1"/>
</dbReference>
<reference evidence="12 13" key="1">
    <citation type="submission" date="2020-10" db="EMBL/GenBank/DDBJ databases">
        <title>Connecting structure to function with the recovery of over 1000 high-quality activated sludge metagenome-assembled genomes encoding full-length rRNA genes using long-read sequencing.</title>
        <authorList>
            <person name="Singleton C.M."/>
            <person name="Petriglieri F."/>
            <person name="Kristensen J.M."/>
            <person name="Kirkegaard R.H."/>
            <person name="Michaelsen T.Y."/>
            <person name="Andersen M.H."/>
            <person name="Karst S.M."/>
            <person name="Dueholm M.S."/>
            <person name="Nielsen P.H."/>
            <person name="Albertsen M."/>
        </authorList>
    </citation>
    <scope>NUCLEOTIDE SEQUENCE [LARGE SCALE GENOMIC DNA]</scope>
    <source>
        <strain evidence="9">AalE_18-Q3-R2-46_BAT3C.188</strain>
        <strain evidence="10">Ega_18-Q3-R5-49_MAXAC.001</strain>
        <strain evidence="11">Ribe_18-Q3-R11-54_MAXAC.001</strain>
    </source>
</reference>
<evidence type="ECO:0000256" key="4">
    <source>
        <dbReference type="ARBA" id="ARBA00022801"/>
    </source>
</evidence>
<comment type="similarity">
    <text evidence="2">Belongs to the peptidase S54 family.</text>
</comment>
<dbReference type="EMBL" id="JADIXZ010000010">
    <property type="protein sequence ID" value="MBK6302321.1"/>
    <property type="molecule type" value="Genomic_DNA"/>
</dbReference>
<dbReference type="PANTHER" id="PTHR43731">
    <property type="entry name" value="RHOMBOID PROTEASE"/>
    <property type="match status" value="1"/>
</dbReference>
<keyword evidence="3 7" id="KW-0812">Transmembrane</keyword>
<dbReference type="InterPro" id="IPR022764">
    <property type="entry name" value="Peptidase_S54_rhomboid_dom"/>
</dbReference>
<evidence type="ECO:0000313" key="10">
    <source>
        <dbReference type="EMBL" id="MBK7274367.1"/>
    </source>
</evidence>
<evidence type="ECO:0000313" key="11">
    <source>
        <dbReference type="EMBL" id="MBL0003207.1"/>
    </source>
</evidence>
<evidence type="ECO:0000259" key="8">
    <source>
        <dbReference type="Pfam" id="PF01694"/>
    </source>
</evidence>